<dbReference type="Pfam" id="PF02782">
    <property type="entry name" value="FGGY_C"/>
    <property type="match status" value="1"/>
</dbReference>
<keyword evidence="6 10" id="KW-0418">Kinase</keyword>
<dbReference type="GO" id="GO:0004370">
    <property type="term" value="F:glycerol kinase activity"/>
    <property type="evidence" value="ECO:0007669"/>
    <property type="project" value="UniProtKB-EC"/>
</dbReference>
<dbReference type="OMA" id="FMLMNIG"/>
<dbReference type="FunFam" id="3.30.420.40:FF:000086">
    <property type="entry name" value="Glycerol kinase"/>
    <property type="match status" value="1"/>
</dbReference>
<dbReference type="OrthoDB" id="5422795at2759"/>
<feature type="region of interest" description="Disordered" evidence="11">
    <location>
        <begin position="42"/>
        <end position="64"/>
    </location>
</feature>
<evidence type="ECO:0000256" key="5">
    <source>
        <dbReference type="ARBA" id="ARBA00022741"/>
    </source>
</evidence>
<dbReference type="SUPFAM" id="SSF53067">
    <property type="entry name" value="Actin-like ATPase domain"/>
    <property type="match status" value="3"/>
</dbReference>
<feature type="compositionally biased region" description="Polar residues" evidence="11">
    <location>
        <begin position="42"/>
        <end position="59"/>
    </location>
</feature>
<dbReference type="FunFam" id="3.30.420.40:FF:000108">
    <property type="entry name" value="Glycerol kinase, glycosomal"/>
    <property type="match status" value="1"/>
</dbReference>
<dbReference type="EC" id="2.7.1.30" evidence="3"/>
<dbReference type="AlphaFoldDB" id="M3J8W0"/>
<evidence type="ECO:0000259" key="12">
    <source>
        <dbReference type="Pfam" id="PF00370"/>
    </source>
</evidence>
<dbReference type="GO" id="GO:0046167">
    <property type="term" value="P:glycerol-3-phosphate biosynthetic process"/>
    <property type="evidence" value="ECO:0007669"/>
    <property type="project" value="TreeGrafter"/>
</dbReference>
<evidence type="ECO:0000256" key="11">
    <source>
        <dbReference type="SAM" id="MobiDB-lite"/>
    </source>
</evidence>
<evidence type="ECO:0000313" key="14">
    <source>
        <dbReference type="EMBL" id="EMG48528.1"/>
    </source>
</evidence>
<reference evidence="14 15" key="1">
    <citation type="submission" date="2013-02" db="EMBL/GenBank/DDBJ databases">
        <title>Genome sequence of Candida maltosa Xu316, a potential industrial strain for xylitol and ethanol production.</title>
        <authorList>
            <person name="Yu J."/>
            <person name="Wang Q."/>
            <person name="Geng X."/>
            <person name="Bao W."/>
            <person name="He P."/>
            <person name="Cai J."/>
        </authorList>
    </citation>
    <scope>NUCLEOTIDE SEQUENCE [LARGE SCALE GENOMIC DNA]</scope>
    <source>
        <strain evidence="15">Xu316</strain>
    </source>
</reference>
<dbReference type="PROSITE" id="PS00445">
    <property type="entry name" value="FGGY_KINASES_2"/>
    <property type="match status" value="1"/>
</dbReference>
<dbReference type="HOGENOM" id="CLU_009281_2_2_1"/>
<dbReference type="PROSITE" id="PS00933">
    <property type="entry name" value="FGGY_KINASES_1"/>
    <property type="match status" value="1"/>
</dbReference>
<evidence type="ECO:0000259" key="13">
    <source>
        <dbReference type="Pfam" id="PF02782"/>
    </source>
</evidence>
<dbReference type="InterPro" id="IPR018484">
    <property type="entry name" value="FGGY_N"/>
</dbReference>
<proteinExistence type="inferred from homology"/>
<dbReference type="EMBL" id="AOGT01001071">
    <property type="protein sequence ID" value="EMG48528.1"/>
    <property type="molecule type" value="Genomic_DNA"/>
</dbReference>
<evidence type="ECO:0000256" key="3">
    <source>
        <dbReference type="ARBA" id="ARBA00012099"/>
    </source>
</evidence>
<name>M3J8W0_CANMX</name>
<comment type="pathway">
    <text evidence="1">Polyol metabolism; glycerol degradation via glycerol kinase pathway; sn-glycerol 3-phosphate from glycerol: step 1/1.</text>
</comment>
<dbReference type="GO" id="GO:0006641">
    <property type="term" value="P:triglyceride metabolic process"/>
    <property type="evidence" value="ECO:0007669"/>
    <property type="project" value="TreeGrafter"/>
</dbReference>
<dbReference type="STRING" id="1245528.M3J8W0"/>
<dbReference type="GO" id="GO:0019563">
    <property type="term" value="P:glycerol catabolic process"/>
    <property type="evidence" value="ECO:0007669"/>
    <property type="project" value="UniProtKB-UniPathway"/>
</dbReference>
<gene>
    <name evidence="14" type="ORF">G210_0888</name>
</gene>
<keyword evidence="7" id="KW-0319">Glycerol metabolism</keyword>
<accession>M3J8W0</accession>
<dbReference type="InterPro" id="IPR043129">
    <property type="entry name" value="ATPase_NBD"/>
</dbReference>
<dbReference type="InterPro" id="IPR018485">
    <property type="entry name" value="FGGY_C"/>
</dbReference>
<evidence type="ECO:0000256" key="9">
    <source>
        <dbReference type="ARBA" id="ARBA00043149"/>
    </source>
</evidence>
<dbReference type="NCBIfam" id="TIGR01311">
    <property type="entry name" value="glycerol_kin"/>
    <property type="match status" value="1"/>
</dbReference>
<evidence type="ECO:0000256" key="1">
    <source>
        <dbReference type="ARBA" id="ARBA00005190"/>
    </source>
</evidence>
<dbReference type="UniPathway" id="UPA00618">
    <property type="reaction ID" value="UER00672"/>
</dbReference>
<evidence type="ECO:0000313" key="15">
    <source>
        <dbReference type="Proteomes" id="UP000011777"/>
    </source>
</evidence>
<evidence type="ECO:0000256" key="2">
    <source>
        <dbReference type="ARBA" id="ARBA00009156"/>
    </source>
</evidence>
<comment type="similarity">
    <text evidence="2 10">Belongs to the FGGY kinase family.</text>
</comment>
<dbReference type="GO" id="GO:0005739">
    <property type="term" value="C:mitochondrion"/>
    <property type="evidence" value="ECO:0007669"/>
    <property type="project" value="TreeGrafter"/>
</dbReference>
<evidence type="ECO:0000256" key="7">
    <source>
        <dbReference type="ARBA" id="ARBA00022798"/>
    </source>
</evidence>
<dbReference type="Proteomes" id="UP000011777">
    <property type="component" value="Unassembled WGS sequence"/>
</dbReference>
<feature type="domain" description="Carbohydrate kinase FGGY C-terminal" evidence="13">
    <location>
        <begin position="358"/>
        <end position="570"/>
    </location>
</feature>
<keyword evidence="8" id="KW-0067">ATP-binding</keyword>
<dbReference type="eggNOG" id="KOG2517">
    <property type="taxonomic scope" value="Eukaryota"/>
</dbReference>
<evidence type="ECO:0000256" key="8">
    <source>
        <dbReference type="ARBA" id="ARBA00022840"/>
    </source>
</evidence>
<dbReference type="Pfam" id="PF00370">
    <property type="entry name" value="FGGY_N"/>
    <property type="match status" value="1"/>
</dbReference>
<dbReference type="InterPro" id="IPR005999">
    <property type="entry name" value="Glycerol_kin"/>
</dbReference>
<evidence type="ECO:0000256" key="10">
    <source>
        <dbReference type="RuleBase" id="RU003733"/>
    </source>
</evidence>
<keyword evidence="5" id="KW-0547">Nucleotide-binding</keyword>
<dbReference type="GO" id="GO:0005524">
    <property type="term" value="F:ATP binding"/>
    <property type="evidence" value="ECO:0007669"/>
    <property type="project" value="UniProtKB-KW"/>
</dbReference>
<dbReference type="InterPro" id="IPR018483">
    <property type="entry name" value="Carb_kinase_FGGY_CS"/>
</dbReference>
<sequence length="640" mass="70513">MPRRTSNAPSIPVIATIDIGTTSARAILFNREGEEIAKHQIEYSTTASEAPPDSSSNTDQFRRRSSLMRQNEPIFSAEGIAISINDNVMIENNQSSVGPTLRFPQPGWVECMPVHILANAVQCLVACLISLRKINQNPNLKLKYKVKAIGIANMRETTIVWSRKTGKPLSGGITWTDTRTSEIVQHLEKMIDDDRKAELKEKTGLPLSTYFSAAKLRWLLDNDDVIREEYEKGDGNLMFGTVDTWLIYHLTKEKTFVSDITNASRTYFMDLETLDYDDDLLDFWGIDPTRIRMPKIVSSSEFYGEFAAPNLSNLGFHNKITQEAYDILKTITGVPICGCLGDQSASLVGQLAFSSGAAKCTYGTGAFLLYNTGPHKLISKQGALTTFGYWFPTLDGTEGKPHYALEGSIAVAGSIIQWLRDNLKMIDNAKDIGPLASQVENSGGVVFIPAFSGLYAPYWDRGSRGTIFGMTQYTSASHIARAALEGVCFQVRAILRAMANDAGASEDFLEDALSCQNEDRPLSTLATDGGMSKADEVLQIQADILGPCVTVKRAITPECTALGAAIAAGLSFKNEEDRIWKDLDDVVSAITGAGDDGSDSECKKGNEFHAQLPDDTRRKNWKRWERAIDRAKSWLDDDDK</sequence>
<organism evidence="14 15">
    <name type="scientific">Candida maltosa (strain Xu316)</name>
    <name type="common">Yeast</name>
    <dbReference type="NCBI Taxonomy" id="1245528"/>
    <lineage>
        <taxon>Eukaryota</taxon>
        <taxon>Fungi</taxon>
        <taxon>Dikarya</taxon>
        <taxon>Ascomycota</taxon>
        <taxon>Saccharomycotina</taxon>
        <taxon>Pichiomycetes</taxon>
        <taxon>Debaryomycetaceae</taxon>
        <taxon>Candida/Lodderomyces clade</taxon>
        <taxon>Candida</taxon>
    </lineage>
</organism>
<feature type="non-terminal residue" evidence="14">
    <location>
        <position position="1"/>
    </location>
</feature>
<feature type="domain" description="Carbohydrate kinase FGGY N-terminal" evidence="12">
    <location>
        <begin position="95"/>
        <end position="349"/>
    </location>
</feature>
<evidence type="ECO:0000256" key="6">
    <source>
        <dbReference type="ARBA" id="ARBA00022777"/>
    </source>
</evidence>
<dbReference type="PANTHER" id="PTHR10196">
    <property type="entry name" value="SUGAR KINASE"/>
    <property type="match status" value="1"/>
</dbReference>
<evidence type="ECO:0000256" key="4">
    <source>
        <dbReference type="ARBA" id="ARBA00022679"/>
    </source>
</evidence>
<comment type="caution">
    <text evidence="14">The sequence shown here is derived from an EMBL/GenBank/DDBJ whole genome shotgun (WGS) entry which is preliminary data.</text>
</comment>
<dbReference type="PANTHER" id="PTHR10196:SF69">
    <property type="entry name" value="GLYCEROL KINASE"/>
    <property type="match status" value="1"/>
</dbReference>
<keyword evidence="4 10" id="KW-0808">Transferase</keyword>
<protein>
    <recommendedName>
        <fullName evidence="3">glycerol kinase</fullName>
        <ecNumber evidence="3">2.7.1.30</ecNumber>
    </recommendedName>
    <alternativeName>
        <fullName evidence="9">ATP:glycerol 3-phosphotransferase</fullName>
    </alternativeName>
</protein>
<dbReference type="Gene3D" id="3.30.420.40">
    <property type="match status" value="2"/>
</dbReference>
<keyword evidence="15" id="KW-1185">Reference proteome</keyword>